<dbReference type="Proteomes" id="UP001279734">
    <property type="component" value="Unassembled WGS sequence"/>
</dbReference>
<dbReference type="Pfam" id="PF04749">
    <property type="entry name" value="PLAC8"/>
    <property type="match status" value="1"/>
</dbReference>
<gene>
    <name evidence="2" type="ORF">Nepgr_017613</name>
</gene>
<evidence type="ECO:0000256" key="1">
    <source>
        <dbReference type="SAM" id="Phobius"/>
    </source>
</evidence>
<keyword evidence="1" id="KW-0812">Transmembrane</keyword>
<comment type="caution">
    <text evidence="2">The sequence shown here is derived from an EMBL/GenBank/DDBJ whole genome shotgun (WGS) entry which is preliminary data.</text>
</comment>
<dbReference type="EMBL" id="BSYO01000015">
    <property type="protein sequence ID" value="GMH15772.1"/>
    <property type="molecule type" value="Genomic_DNA"/>
</dbReference>
<feature type="transmembrane region" description="Helical" evidence="1">
    <location>
        <begin position="73"/>
        <end position="95"/>
    </location>
</feature>
<reference evidence="2" key="1">
    <citation type="submission" date="2023-05" db="EMBL/GenBank/DDBJ databases">
        <title>Nepenthes gracilis genome sequencing.</title>
        <authorList>
            <person name="Fukushima K."/>
        </authorList>
    </citation>
    <scope>NUCLEOTIDE SEQUENCE</scope>
    <source>
        <strain evidence="2">SING2019-196</strain>
    </source>
</reference>
<proteinExistence type="predicted"/>
<dbReference type="InterPro" id="IPR006461">
    <property type="entry name" value="PLAC_motif_containing"/>
</dbReference>
<organism evidence="2 3">
    <name type="scientific">Nepenthes gracilis</name>
    <name type="common">Slender pitcher plant</name>
    <dbReference type="NCBI Taxonomy" id="150966"/>
    <lineage>
        <taxon>Eukaryota</taxon>
        <taxon>Viridiplantae</taxon>
        <taxon>Streptophyta</taxon>
        <taxon>Embryophyta</taxon>
        <taxon>Tracheophyta</taxon>
        <taxon>Spermatophyta</taxon>
        <taxon>Magnoliopsida</taxon>
        <taxon>eudicotyledons</taxon>
        <taxon>Gunneridae</taxon>
        <taxon>Pentapetalae</taxon>
        <taxon>Caryophyllales</taxon>
        <taxon>Nepenthaceae</taxon>
        <taxon>Nepenthes</taxon>
    </lineage>
</organism>
<keyword evidence="1" id="KW-0472">Membrane</keyword>
<dbReference type="NCBIfam" id="TIGR01571">
    <property type="entry name" value="A_thal_Cys_rich"/>
    <property type="match status" value="1"/>
</dbReference>
<accession>A0AAD3SRF7</accession>
<evidence type="ECO:0000313" key="2">
    <source>
        <dbReference type="EMBL" id="GMH15772.1"/>
    </source>
</evidence>
<name>A0AAD3SRF7_NEPGR</name>
<keyword evidence="3" id="KW-1185">Reference proteome</keyword>
<protein>
    <submittedName>
        <fullName evidence="2">Uncharacterized protein</fullName>
    </submittedName>
</protein>
<evidence type="ECO:0000313" key="3">
    <source>
        <dbReference type="Proteomes" id="UP001279734"/>
    </source>
</evidence>
<keyword evidence="1" id="KW-1133">Transmembrane helix</keyword>
<dbReference type="AlphaFoldDB" id="A0AAD3SRF7"/>
<sequence>MQPAAAGFPAPEKQLFPPNSHYQPPLGQWSTGLCACFDDLPICLTTYICPCITFGRNAEIIDKGASSCCGSGVLYGLLCCLTAVTGGICYCNWLYSCTYRSKIKQQYGIPAGCCEDCCVHFCCEFCAVCQESRELQNRGYNLSVGI</sequence>
<dbReference type="PANTHER" id="PTHR15907">
    <property type="entry name" value="DUF614 FAMILY PROTEIN-RELATED"/>
    <property type="match status" value="1"/>
</dbReference>